<sequence length="99" mass="11304">MSREVSVPKEIQASSKVGKKLDVMDWVVIGGSFGFSYILSYLITEVFFLNFVFIAIFTYSVRLAVLPSVIPKKKNYQVALTVIFKDRTTYKGINRKLED</sequence>
<keyword evidence="1" id="KW-1133">Transmembrane helix</keyword>
<feature type="transmembrane region" description="Helical" evidence="1">
    <location>
        <begin position="21"/>
        <end position="40"/>
    </location>
</feature>
<reference evidence="2" key="1">
    <citation type="submission" date="2023-08" db="EMBL/GenBank/DDBJ databases">
        <title>Genomic characterization of piscicolin 126 produced by Carnobacterium maltaromaticum CM22 strain isolated from salmon (Salmo salar).</title>
        <authorList>
            <person name="Gonzalez-Gragera E."/>
            <person name="Garcia-Lopez J.D."/>
            <person name="Teso-Perez C."/>
            <person name="Gimenez-Hernandez I."/>
            <person name="Peralta-Sanchez J.M."/>
            <person name="Valdivia E."/>
            <person name="Montalban-Lopez M."/>
            <person name="Martin-Platero A.M."/>
            <person name="Banos A."/>
            <person name="Martinez-Bueno M."/>
        </authorList>
    </citation>
    <scope>NUCLEOTIDE SEQUENCE</scope>
    <source>
        <strain evidence="2">CM22</strain>
    </source>
</reference>
<accession>A0AAW9JYP1</accession>
<keyword evidence="1" id="KW-0812">Transmembrane</keyword>
<gene>
    <name evidence="2" type="ORF">RAK27_18690</name>
</gene>
<dbReference type="RefSeq" id="WP_318589718.1">
    <property type="nucleotide sequence ID" value="NZ_JAVBVO010000024.1"/>
</dbReference>
<organism evidence="2 3">
    <name type="scientific">Carnobacterium maltaromaticum</name>
    <name type="common">Carnobacterium piscicola</name>
    <dbReference type="NCBI Taxonomy" id="2751"/>
    <lineage>
        <taxon>Bacteria</taxon>
        <taxon>Bacillati</taxon>
        <taxon>Bacillota</taxon>
        <taxon>Bacilli</taxon>
        <taxon>Lactobacillales</taxon>
        <taxon>Carnobacteriaceae</taxon>
        <taxon>Carnobacterium</taxon>
    </lineage>
</organism>
<dbReference type="AlphaFoldDB" id="A0AAW9JYP1"/>
<evidence type="ECO:0000313" key="2">
    <source>
        <dbReference type="EMBL" id="MDZ5760673.1"/>
    </source>
</evidence>
<protein>
    <submittedName>
        <fullName evidence="2">DUF5592 family protein</fullName>
    </submittedName>
</protein>
<feature type="transmembrane region" description="Helical" evidence="1">
    <location>
        <begin position="46"/>
        <end position="65"/>
    </location>
</feature>
<comment type="caution">
    <text evidence="2">The sequence shown here is derived from an EMBL/GenBank/DDBJ whole genome shotgun (WGS) entry which is preliminary data.</text>
</comment>
<dbReference type="EMBL" id="JAVBVO010000024">
    <property type="protein sequence ID" value="MDZ5760673.1"/>
    <property type="molecule type" value="Genomic_DNA"/>
</dbReference>
<dbReference type="Proteomes" id="UP001290462">
    <property type="component" value="Unassembled WGS sequence"/>
</dbReference>
<keyword evidence="1" id="KW-0472">Membrane</keyword>
<evidence type="ECO:0000256" key="1">
    <source>
        <dbReference type="SAM" id="Phobius"/>
    </source>
</evidence>
<evidence type="ECO:0000313" key="3">
    <source>
        <dbReference type="Proteomes" id="UP001290462"/>
    </source>
</evidence>
<proteinExistence type="predicted"/>
<dbReference type="InterPro" id="IPR020275">
    <property type="entry name" value="DUF5592"/>
</dbReference>
<name>A0AAW9JYP1_CARML</name>
<dbReference type="Pfam" id="PF17332">
    <property type="entry name" value="DUF5592"/>
    <property type="match status" value="1"/>
</dbReference>